<reference evidence="4" key="2">
    <citation type="submission" date="2016-02" db="EMBL/GenBank/DDBJ databases">
        <title>Draft genome sequence of five rapidly growing Mycobacterium species.</title>
        <authorList>
            <person name="Katahira K."/>
            <person name="Gotou Y."/>
            <person name="Iida K."/>
            <person name="Ogura Y."/>
            <person name="Hayashi T."/>
        </authorList>
    </citation>
    <scope>NUCLEOTIDE SEQUENCE [LARGE SCALE GENOMIC DNA]</scope>
    <source>
        <strain evidence="4">JCM6362</strain>
    </source>
</reference>
<feature type="signal peptide" evidence="1">
    <location>
        <begin position="1"/>
        <end position="26"/>
    </location>
</feature>
<organism evidence="3 4">
    <name type="scientific">Mycolicibacterium thermoresistibile</name>
    <name type="common">Mycobacterium thermoresistibile</name>
    <dbReference type="NCBI Taxonomy" id="1797"/>
    <lineage>
        <taxon>Bacteria</taxon>
        <taxon>Bacillati</taxon>
        <taxon>Actinomycetota</taxon>
        <taxon>Actinomycetes</taxon>
        <taxon>Mycobacteriales</taxon>
        <taxon>Mycobacteriaceae</taxon>
        <taxon>Mycolicibacterium</taxon>
    </lineage>
</organism>
<evidence type="ECO:0000313" key="3">
    <source>
        <dbReference type="EMBL" id="GAT13264.1"/>
    </source>
</evidence>
<dbReference type="OrthoDB" id="4761399at2"/>
<comment type="caution">
    <text evidence="3">The sequence shown here is derived from an EMBL/GenBank/DDBJ whole genome shotgun (WGS) entry which is preliminary data.</text>
</comment>
<dbReference type="InterPro" id="IPR038232">
    <property type="entry name" value="PknH-like_Extracell_sf"/>
</dbReference>
<evidence type="ECO:0000313" key="4">
    <source>
        <dbReference type="Proteomes" id="UP000069654"/>
    </source>
</evidence>
<evidence type="ECO:0000259" key="2">
    <source>
        <dbReference type="Pfam" id="PF14032"/>
    </source>
</evidence>
<accession>A0A100XAY4</accession>
<proteinExistence type="predicted"/>
<gene>
    <name evidence="3" type="ORF">RMCT_0235</name>
</gene>
<dbReference type="Proteomes" id="UP000069654">
    <property type="component" value="Unassembled WGS sequence"/>
</dbReference>
<reference evidence="3 4" key="1">
    <citation type="journal article" date="2016" name="Genome Announc.">
        <title>Draft Genome Sequences of Five Rapidly Growing Mycobacterium Species, M. thermoresistibile, M. fortuitum subsp. acetamidolyticum, M. canariasense, M. brisbanense, and M. novocastrense.</title>
        <authorList>
            <person name="Katahira K."/>
            <person name="Ogura Y."/>
            <person name="Gotoh Y."/>
            <person name="Hayashi T."/>
        </authorList>
    </citation>
    <scope>NUCLEOTIDE SEQUENCE [LARGE SCALE GENOMIC DNA]</scope>
    <source>
        <strain evidence="3 4">JCM6362</strain>
    </source>
</reference>
<dbReference type="PROSITE" id="PS51257">
    <property type="entry name" value="PROKAR_LIPOPROTEIN"/>
    <property type="match status" value="1"/>
</dbReference>
<sequence>MRQSLAAVAVAVMGVLVAGCGSTGHAESTTAPSTTKTLIPRPLVERELPGLLLSPEQVNAAMGTTDMAIISSQTSLSDHSNTMAPPECLALDGAGEADVYADSGYRAARDHSLNNGDNFTHYAKQAVVLFPLAETARAFFEASAEQWPACHEYRHTQSGTKWYVAELTRDGDILKAITVQRDAGHPGWGCGRALVLRNNIIGDVNTCSADPGDSAVRIAQQIGENVDAVW</sequence>
<dbReference type="AlphaFoldDB" id="A0A100XAY4"/>
<keyword evidence="1" id="KW-0732">Signal</keyword>
<name>A0A100XAY4_MYCTH</name>
<dbReference type="RefSeq" id="WP_040548217.1">
    <property type="nucleotide sequence ID" value="NZ_BCTB01000002.1"/>
</dbReference>
<protein>
    <submittedName>
        <fullName evidence="3">Putative lipoprotein LppH</fullName>
    </submittedName>
</protein>
<evidence type="ECO:0000256" key="1">
    <source>
        <dbReference type="SAM" id="SignalP"/>
    </source>
</evidence>
<dbReference type="InterPro" id="IPR026954">
    <property type="entry name" value="PknH-like_Extracell"/>
</dbReference>
<feature type="chain" id="PRO_5007090869" evidence="1">
    <location>
        <begin position="27"/>
        <end position="230"/>
    </location>
</feature>
<dbReference type="EMBL" id="BCTB01000002">
    <property type="protein sequence ID" value="GAT13264.1"/>
    <property type="molecule type" value="Genomic_DNA"/>
</dbReference>
<feature type="domain" description="PknH-like extracellular" evidence="2">
    <location>
        <begin position="46"/>
        <end position="223"/>
    </location>
</feature>
<keyword evidence="3" id="KW-0449">Lipoprotein</keyword>
<dbReference type="Gene3D" id="3.40.1000.70">
    <property type="entry name" value="PknH-like extracellular domain"/>
    <property type="match status" value="1"/>
</dbReference>
<dbReference type="STRING" id="1797.RMCT_0235"/>
<dbReference type="Pfam" id="PF14032">
    <property type="entry name" value="PknH_C"/>
    <property type="match status" value="1"/>
</dbReference>